<dbReference type="InterPro" id="IPR025633">
    <property type="entry name" value="DUF4291"/>
</dbReference>
<reference evidence="1" key="1">
    <citation type="submission" date="2023-06" db="EMBL/GenBank/DDBJ databases">
        <title>Genomic of Agaribacillus aureum.</title>
        <authorList>
            <person name="Wang G."/>
        </authorList>
    </citation>
    <scope>NUCLEOTIDE SEQUENCE</scope>
    <source>
        <strain evidence="1">BMA12</strain>
    </source>
</reference>
<dbReference type="PANTHER" id="PTHR38567:SF1">
    <property type="entry name" value="DUF4291 DOMAIN-CONTAINING PROTEIN"/>
    <property type="match status" value="1"/>
</dbReference>
<dbReference type="Proteomes" id="UP001172083">
    <property type="component" value="Unassembled WGS sequence"/>
</dbReference>
<accession>A0ABT8L2K1</accession>
<evidence type="ECO:0000313" key="2">
    <source>
        <dbReference type="Proteomes" id="UP001172083"/>
    </source>
</evidence>
<name>A0ABT8L2K1_9BACT</name>
<keyword evidence="2" id="KW-1185">Reference proteome</keyword>
<sequence>MNIITEKYHEAVDRLPSSGKHIIAHQTENSLVVYQAFKPSIALFAVKNQKFGGSDYNFNRMTWIKPNFLWMMYRSGWASKVGQERILAITISKSSFNEILNGAVVSSYDPEYFPNREEWEKEIKNSDVRLQWDPDHDPFGDKIERRAIQLGLRGNSQKKFNDEQIEKIEDITDFVVSQGQLVIANKLNKLEVPYEAVYLPTDEKLIEKIKIDKIERPIE</sequence>
<proteinExistence type="predicted"/>
<evidence type="ECO:0000313" key="1">
    <source>
        <dbReference type="EMBL" id="MDN5211934.1"/>
    </source>
</evidence>
<gene>
    <name evidence="1" type="ORF">QQ020_07720</name>
</gene>
<dbReference type="EMBL" id="JAUJEB010000001">
    <property type="protein sequence ID" value="MDN5211934.1"/>
    <property type="molecule type" value="Genomic_DNA"/>
</dbReference>
<protein>
    <submittedName>
        <fullName evidence="1">DUF4291 domain-containing protein</fullName>
    </submittedName>
</protein>
<dbReference type="PANTHER" id="PTHR38567">
    <property type="entry name" value="DUF4291 DOMAIN-CONTAINING PROTEIN"/>
    <property type="match status" value="1"/>
</dbReference>
<comment type="caution">
    <text evidence="1">The sequence shown here is derived from an EMBL/GenBank/DDBJ whole genome shotgun (WGS) entry which is preliminary data.</text>
</comment>
<organism evidence="1 2">
    <name type="scientific">Agaribacillus aureus</name>
    <dbReference type="NCBI Taxonomy" id="3051825"/>
    <lineage>
        <taxon>Bacteria</taxon>
        <taxon>Pseudomonadati</taxon>
        <taxon>Bacteroidota</taxon>
        <taxon>Cytophagia</taxon>
        <taxon>Cytophagales</taxon>
        <taxon>Splendidivirgaceae</taxon>
        <taxon>Agaribacillus</taxon>
    </lineage>
</organism>
<dbReference type="Pfam" id="PF14124">
    <property type="entry name" value="DUF4291"/>
    <property type="match status" value="1"/>
</dbReference>
<dbReference type="RefSeq" id="WP_346757261.1">
    <property type="nucleotide sequence ID" value="NZ_JAUJEB010000001.1"/>
</dbReference>